<proteinExistence type="predicted"/>
<protein>
    <recommendedName>
        <fullName evidence="4">Rod shape-determining protein MreD</fullName>
    </recommendedName>
</protein>
<keyword evidence="1" id="KW-0472">Membrane</keyword>
<keyword evidence="1" id="KW-1133">Transmembrane helix</keyword>
<name>A0A1F5RX77_9BACT</name>
<feature type="transmembrane region" description="Helical" evidence="1">
    <location>
        <begin position="5"/>
        <end position="25"/>
    </location>
</feature>
<dbReference type="Proteomes" id="UP000177691">
    <property type="component" value="Unassembled WGS sequence"/>
</dbReference>
<evidence type="ECO:0000313" key="3">
    <source>
        <dbReference type="Proteomes" id="UP000177691"/>
    </source>
</evidence>
<dbReference type="EMBL" id="MFFU01000030">
    <property type="protein sequence ID" value="OGF19008.1"/>
    <property type="molecule type" value="Genomic_DNA"/>
</dbReference>
<accession>A0A1F5RX77</accession>
<evidence type="ECO:0000256" key="1">
    <source>
        <dbReference type="SAM" id="Phobius"/>
    </source>
</evidence>
<sequence>MLARILKVMAVAAIFIFQTSFIAALPWPWFYFNFIIVTLVTLLVVADAGTVSWVVFLFGILSDIQAADFFGLNIISLLGALVVTHFALGKFFTNRSLYSFIFLTLAATVSYELIKAALRLSANFIGESVPLQFIITRHSFIDWGYEIAANIFSILIIFYLINYFSRRLKAFFIR</sequence>
<comment type="caution">
    <text evidence="2">The sequence shown here is derived from an EMBL/GenBank/DDBJ whole genome shotgun (WGS) entry which is preliminary data.</text>
</comment>
<dbReference type="AlphaFoldDB" id="A0A1F5RX77"/>
<gene>
    <name evidence="2" type="ORF">A3D54_03065</name>
</gene>
<feature type="transmembrane region" description="Helical" evidence="1">
    <location>
        <begin position="147"/>
        <end position="165"/>
    </location>
</feature>
<keyword evidence="1" id="KW-0812">Transmembrane</keyword>
<feature type="transmembrane region" description="Helical" evidence="1">
    <location>
        <begin position="31"/>
        <end position="58"/>
    </location>
</feature>
<organism evidence="2 3">
    <name type="scientific">Candidatus Falkowbacteria bacterium RIFCSPHIGHO2_02_FULL_45_15</name>
    <dbReference type="NCBI Taxonomy" id="1797987"/>
    <lineage>
        <taxon>Bacteria</taxon>
        <taxon>Candidatus Falkowiibacteriota</taxon>
    </lineage>
</organism>
<evidence type="ECO:0000313" key="2">
    <source>
        <dbReference type="EMBL" id="OGF19008.1"/>
    </source>
</evidence>
<feature type="transmembrane region" description="Helical" evidence="1">
    <location>
        <begin position="70"/>
        <end position="91"/>
    </location>
</feature>
<evidence type="ECO:0008006" key="4">
    <source>
        <dbReference type="Google" id="ProtNLM"/>
    </source>
</evidence>
<reference evidence="2 3" key="1">
    <citation type="journal article" date="2016" name="Nat. Commun.">
        <title>Thousands of microbial genomes shed light on interconnected biogeochemical processes in an aquifer system.</title>
        <authorList>
            <person name="Anantharaman K."/>
            <person name="Brown C.T."/>
            <person name="Hug L.A."/>
            <person name="Sharon I."/>
            <person name="Castelle C.J."/>
            <person name="Probst A.J."/>
            <person name="Thomas B.C."/>
            <person name="Singh A."/>
            <person name="Wilkins M.J."/>
            <person name="Karaoz U."/>
            <person name="Brodie E.L."/>
            <person name="Williams K.H."/>
            <person name="Hubbard S.S."/>
            <person name="Banfield J.F."/>
        </authorList>
    </citation>
    <scope>NUCLEOTIDE SEQUENCE [LARGE SCALE GENOMIC DNA]</scope>
</reference>
<feature type="transmembrane region" description="Helical" evidence="1">
    <location>
        <begin position="97"/>
        <end position="114"/>
    </location>
</feature>